<dbReference type="EMBL" id="DS268109">
    <property type="protein sequence ID" value="KMM64338.1"/>
    <property type="molecule type" value="Genomic_DNA"/>
</dbReference>
<dbReference type="AlphaFoldDB" id="A0A0J6F2J9"/>
<protein>
    <recommendedName>
        <fullName evidence="4">Myb-like domain-containing protein</fullName>
    </recommendedName>
</protein>
<dbReference type="VEuPathDB" id="FungiDB:CPAG_00690"/>
<evidence type="ECO:0000256" key="1">
    <source>
        <dbReference type="SAM" id="MobiDB-lite"/>
    </source>
</evidence>
<reference evidence="2 3" key="1">
    <citation type="submission" date="2007-06" db="EMBL/GenBank/DDBJ databases">
        <title>The Genome Sequence of Coccidioides posadasii RMSCC_3488.</title>
        <authorList>
            <consortium name="Coccidioides Genome Resources Consortium"/>
            <consortium name="The Broad Institute Genome Sequencing Platform"/>
            <person name="Henn M.R."/>
            <person name="Sykes S."/>
            <person name="Young S."/>
            <person name="Jaffe D."/>
            <person name="Berlin A."/>
            <person name="Alvarez P."/>
            <person name="Butler J."/>
            <person name="Gnerre S."/>
            <person name="Grabherr M."/>
            <person name="Mauceli E."/>
            <person name="Brockman W."/>
            <person name="Kodira C."/>
            <person name="Alvarado L."/>
            <person name="Zeng Q."/>
            <person name="Crawford M."/>
            <person name="Antoine C."/>
            <person name="Devon K."/>
            <person name="Galgiani J."/>
            <person name="Orsborn K."/>
            <person name="Lewis M.L."/>
            <person name="Nusbaum C."/>
            <person name="Galagan J."/>
            <person name="Birren B."/>
        </authorList>
    </citation>
    <scope>NUCLEOTIDE SEQUENCE [LARGE SCALE GENOMIC DNA]</scope>
    <source>
        <strain evidence="2 3">RMSCC 3488</strain>
    </source>
</reference>
<organism evidence="2 3">
    <name type="scientific">Coccidioides posadasii RMSCC 3488</name>
    <dbReference type="NCBI Taxonomy" id="454284"/>
    <lineage>
        <taxon>Eukaryota</taxon>
        <taxon>Fungi</taxon>
        <taxon>Dikarya</taxon>
        <taxon>Ascomycota</taxon>
        <taxon>Pezizomycotina</taxon>
        <taxon>Eurotiomycetes</taxon>
        <taxon>Eurotiomycetidae</taxon>
        <taxon>Onygenales</taxon>
        <taxon>Onygenaceae</taxon>
        <taxon>Coccidioides</taxon>
    </lineage>
</organism>
<evidence type="ECO:0000313" key="3">
    <source>
        <dbReference type="Proteomes" id="UP000054567"/>
    </source>
</evidence>
<sequence>MSFNMRQGTYKHETNRPHLISAEVPSPSRYIATWPGEAYWWNLIPGEPKGRDEHDGRGETIRNPTWPQLLDPCPARCTRSVESTFSEDDLGGSTGPFVTCIQGMSPSLESITHDPIQRQESGGFSPNTSETYVSGIPETKPGILSNLNRIEYAVVGTTCNLWEKTASAGDLGLSEYEEGLTAAAYLNQYTQVQQQVLNNCGGGTMTTLQALNHDKTGFQYYHDPLTTLTPGDRTWENESCSEPGSSLLSLGLLDPAQPWMLREPDQSCPYYAGSLRGFLMASNNTGEVKETPLYDTPEISDSSPRPGMTTRSKSQKWAIGQGSSHRSSSKDAFLVKCKQSGMSYKEIKAIGQFPEAESTLRGRYRMLTKRKEHRVRKPGWKENDLRLLFEAVTHAQGPKISWKQVAEYIWRNGGSYQFGNATCKKKWAEIRQNGPIQLSHSDSQ</sequence>
<dbReference type="Proteomes" id="UP000054567">
    <property type="component" value="Unassembled WGS sequence"/>
</dbReference>
<reference evidence="3" key="2">
    <citation type="journal article" date="2009" name="Genome Res.">
        <title>Comparative genomic analyses of the human fungal pathogens Coccidioides and their relatives.</title>
        <authorList>
            <person name="Sharpton T.J."/>
            <person name="Stajich J.E."/>
            <person name="Rounsley S.D."/>
            <person name="Gardner M.J."/>
            <person name="Wortman J.R."/>
            <person name="Jordar V.S."/>
            <person name="Maiti R."/>
            <person name="Kodira C.D."/>
            <person name="Neafsey D.E."/>
            <person name="Zeng Q."/>
            <person name="Hung C.-Y."/>
            <person name="McMahan C."/>
            <person name="Muszewska A."/>
            <person name="Grynberg M."/>
            <person name="Mandel M.A."/>
            <person name="Kellner E.M."/>
            <person name="Barker B.M."/>
            <person name="Galgiani J.N."/>
            <person name="Orbach M.J."/>
            <person name="Kirkland T.N."/>
            <person name="Cole G.T."/>
            <person name="Henn M.R."/>
            <person name="Birren B.W."/>
            <person name="Taylor J.W."/>
        </authorList>
    </citation>
    <scope>NUCLEOTIDE SEQUENCE [LARGE SCALE GENOMIC DNA]</scope>
    <source>
        <strain evidence="3">RMSCC 3488</strain>
    </source>
</reference>
<dbReference type="OrthoDB" id="3439209at2759"/>
<feature type="region of interest" description="Disordered" evidence="1">
    <location>
        <begin position="289"/>
        <end position="325"/>
    </location>
</feature>
<proteinExistence type="predicted"/>
<accession>A0A0J6F2J9</accession>
<evidence type="ECO:0000313" key="2">
    <source>
        <dbReference type="EMBL" id="KMM64338.1"/>
    </source>
</evidence>
<name>A0A0J6F2J9_COCPO</name>
<reference evidence="3" key="3">
    <citation type="journal article" date="2010" name="Genome Res.">
        <title>Population genomic sequencing of Coccidioides fungi reveals recent hybridization and transposon control.</title>
        <authorList>
            <person name="Neafsey D.E."/>
            <person name="Barker B.M."/>
            <person name="Sharpton T.J."/>
            <person name="Stajich J.E."/>
            <person name="Park D.J."/>
            <person name="Whiston E."/>
            <person name="Hung C.-Y."/>
            <person name="McMahan C."/>
            <person name="White J."/>
            <person name="Sykes S."/>
            <person name="Heiman D."/>
            <person name="Young S."/>
            <person name="Zeng Q."/>
            <person name="Abouelleil A."/>
            <person name="Aftuck L."/>
            <person name="Bessette D."/>
            <person name="Brown A."/>
            <person name="FitzGerald M."/>
            <person name="Lui A."/>
            <person name="Macdonald J.P."/>
            <person name="Priest M."/>
            <person name="Orbach M.J."/>
            <person name="Galgiani J.N."/>
            <person name="Kirkland T.N."/>
            <person name="Cole G.T."/>
            <person name="Birren B.W."/>
            <person name="Henn M.R."/>
            <person name="Taylor J.W."/>
            <person name="Rounsley S.D."/>
        </authorList>
    </citation>
    <scope>NUCLEOTIDE SEQUENCE [LARGE SCALE GENOMIC DNA]</scope>
    <source>
        <strain evidence="3">RMSCC 3488</strain>
    </source>
</reference>
<evidence type="ECO:0008006" key="4">
    <source>
        <dbReference type="Google" id="ProtNLM"/>
    </source>
</evidence>
<gene>
    <name evidence="2" type="ORF">CPAG_00690</name>
</gene>